<keyword evidence="3" id="KW-1185">Reference proteome</keyword>
<dbReference type="EMBL" id="JAWDJX010000183">
    <property type="protein sequence ID" value="KAK3045624.1"/>
    <property type="molecule type" value="Genomic_DNA"/>
</dbReference>
<accession>A0AAJ0G8Z0</accession>
<comment type="caution">
    <text evidence="2">The sequence shown here is derived from an EMBL/GenBank/DDBJ whole genome shotgun (WGS) entry which is preliminary data.</text>
</comment>
<feature type="compositionally biased region" description="Acidic residues" evidence="1">
    <location>
        <begin position="9"/>
        <end position="31"/>
    </location>
</feature>
<evidence type="ECO:0000313" key="3">
    <source>
        <dbReference type="Proteomes" id="UP001271007"/>
    </source>
</evidence>
<feature type="region of interest" description="Disordered" evidence="1">
    <location>
        <begin position="1"/>
        <end position="31"/>
    </location>
</feature>
<gene>
    <name evidence="2" type="ORF">LTR09_012817</name>
</gene>
<dbReference type="AlphaFoldDB" id="A0AAJ0G8Z0"/>
<evidence type="ECO:0000313" key="2">
    <source>
        <dbReference type="EMBL" id="KAK3045624.1"/>
    </source>
</evidence>
<organism evidence="2 3">
    <name type="scientific">Extremus antarcticus</name>
    <dbReference type="NCBI Taxonomy" id="702011"/>
    <lineage>
        <taxon>Eukaryota</taxon>
        <taxon>Fungi</taxon>
        <taxon>Dikarya</taxon>
        <taxon>Ascomycota</taxon>
        <taxon>Pezizomycotina</taxon>
        <taxon>Dothideomycetes</taxon>
        <taxon>Dothideomycetidae</taxon>
        <taxon>Mycosphaerellales</taxon>
        <taxon>Extremaceae</taxon>
        <taxon>Extremus</taxon>
    </lineage>
</organism>
<reference evidence="2" key="1">
    <citation type="submission" date="2023-04" db="EMBL/GenBank/DDBJ databases">
        <title>Black Yeasts Isolated from many extreme environments.</title>
        <authorList>
            <person name="Coleine C."/>
            <person name="Stajich J.E."/>
            <person name="Selbmann L."/>
        </authorList>
    </citation>
    <scope>NUCLEOTIDE SEQUENCE</scope>
    <source>
        <strain evidence="2">CCFEE 5312</strain>
    </source>
</reference>
<name>A0AAJ0G8Z0_9PEZI</name>
<protein>
    <submittedName>
        <fullName evidence="2">Uncharacterized protein</fullName>
    </submittedName>
</protein>
<dbReference type="Proteomes" id="UP001271007">
    <property type="component" value="Unassembled WGS sequence"/>
</dbReference>
<proteinExistence type="predicted"/>
<sequence length="220" mass="24826">MKRRRREDQEEEDQEDSGSGDSEDEDGGDDEVAVVTDLYAQMRQLRRSLPQSPFAFTQSQAGSLWRRLKRAESEQNSQRVMEAKVAAPNEMVDVGTNYRAIRSGEAQRKGNLALSTFKARRYFTTRGLPHPPPPPCRSKDPREQLGAQRHRWRLRLHTGLRADVGSRLGAAFQARNTMSPLGGAFAFPAMMGLSTMPAAQARYKNRTGRRYLHPKEACHA</sequence>
<evidence type="ECO:0000256" key="1">
    <source>
        <dbReference type="SAM" id="MobiDB-lite"/>
    </source>
</evidence>